<dbReference type="SMART" id="SM00782">
    <property type="entry name" value="PhnA_Zn_Ribbon"/>
    <property type="match status" value="1"/>
</dbReference>
<dbReference type="SUPFAM" id="SSF82057">
    <property type="entry name" value="Prokaryotic SH3-related domain"/>
    <property type="match status" value="1"/>
</dbReference>
<dbReference type="PANTHER" id="PTHR30305:SF3">
    <property type="entry name" value="PROTEIN YJDM"/>
    <property type="match status" value="1"/>
</dbReference>
<accession>A0A3B0WH94</accession>
<dbReference type="Gene3D" id="2.30.30.40">
    <property type="entry name" value="SH3 Domains"/>
    <property type="match status" value="1"/>
</dbReference>
<dbReference type="PANTHER" id="PTHR30305">
    <property type="entry name" value="PROTEIN YJDM-RELATED"/>
    <property type="match status" value="1"/>
</dbReference>
<dbReference type="AlphaFoldDB" id="A0A3B0WH94"/>
<name>A0A3B0WH94_9ZZZZ</name>
<dbReference type="InterPro" id="IPR013991">
    <property type="entry name" value="PhnaA_N_proteobac"/>
</dbReference>
<dbReference type="InterPro" id="IPR013988">
    <property type="entry name" value="YjdM_C"/>
</dbReference>
<organism evidence="2">
    <name type="scientific">hydrothermal vent metagenome</name>
    <dbReference type="NCBI Taxonomy" id="652676"/>
    <lineage>
        <taxon>unclassified sequences</taxon>
        <taxon>metagenomes</taxon>
        <taxon>ecological metagenomes</taxon>
    </lineage>
</organism>
<gene>
    <name evidence="2" type="ORF">MNBD_GAMMA03-1677</name>
</gene>
<protein>
    <submittedName>
        <fullName evidence="2">Protein PhnA</fullName>
    </submittedName>
</protein>
<reference evidence="2" key="1">
    <citation type="submission" date="2018-06" db="EMBL/GenBank/DDBJ databases">
        <authorList>
            <person name="Zhirakovskaya E."/>
        </authorList>
    </citation>
    <scope>NUCLEOTIDE SEQUENCE</scope>
</reference>
<dbReference type="Pfam" id="PF03831">
    <property type="entry name" value="YjdM"/>
    <property type="match status" value="1"/>
</dbReference>
<dbReference type="EMBL" id="UOFC01000232">
    <property type="protein sequence ID" value="VAW48789.1"/>
    <property type="molecule type" value="Genomic_DNA"/>
</dbReference>
<evidence type="ECO:0000259" key="1">
    <source>
        <dbReference type="SMART" id="SM00782"/>
    </source>
</evidence>
<feature type="domain" description="PhnA protein N-terminal proteobacterial" evidence="1">
    <location>
        <begin position="6"/>
        <end position="51"/>
    </location>
</feature>
<sequence length="189" mass="20975">MSIKQILLTRSGHQCELCRATENLTVFEVLPSDGSAEQAVLICQMCKDQVEDPSSMNANHWRCLNDSMWNPEPAVQVLSFRLLNALRSENWSQNLLDMMYLDDKAKAWAISGLPDEDETIPTKDSNGTLLQEGDNVTLIKDLVVKGANFTAKRGTLVKNIHLTNNPLHIEGKVNGTQIVLVAAFLKKAV</sequence>
<proteinExistence type="predicted"/>
<evidence type="ECO:0000313" key="2">
    <source>
        <dbReference type="EMBL" id="VAW48789.1"/>
    </source>
</evidence>